<feature type="coiled-coil region" evidence="9">
    <location>
        <begin position="121"/>
        <end position="148"/>
    </location>
</feature>
<dbReference type="VEuPathDB" id="TriTrypDB:Tb427_090009900"/>
<evidence type="ECO:0000256" key="3">
    <source>
        <dbReference type="ARBA" id="ARBA00022475"/>
    </source>
</evidence>
<feature type="region of interest" description="Disordered" evidence="10">
    <location>
        <begin position="62"/>
        <end position="97"/>
    </location>
</feature>
<keyword evidence="4" id="KW-0336">GPI-anchor</keyword>
<dbReference type="AlphaFoldDB" id="A0A1J0RAQ9"/>
<evidence type="ECO:0000313" key="12">
    <source>
        <dbReference type="EMBL" id="APD74961.1"/>
    </source>
</evidence>
<evidence type="ECO:0000256" key="8">
    <source>
        <dbReference type="ARBA" id="ARBA00023288"/>
    </source>
</evidence>
<dbReference type="GO" id="GO:0098552">
    <property type="term" value="C:side of membrane"/>
    <property type="evidence" value="ECO:0007669"/>
    <property type="project" value="UniProtKB-KW"/>
</dbReference>
<proteinExistence type="predicted"/>
<evidence type="ECO:0000256" key="6">
    <source>
        <dbReference type="ARBA" id="ARBA00023136"/>
    </source>
</evidence>
<comment type="function">
    <text evidence="1">VSG forms a coat on the surface of the parasite. The trypanosome evades the immune response of the host by expressing a series of antigenically distinct VSGs from an estimated 1000 VSG genes.</text>
</comment>
<feature type="compositionally biased region" description="Basic and acidic residues" evidence="10">
    <location>
        <begin position="409"/>
        <end position="419"/>
    </location>
</feature>
<evidence type="ECO:0000256" key="1">
    <source>
        <dbReference type="ARBA" id="ARBA00002523"/>
    </source>
</evidence>
<keyword evidence="9" id="KW-0175">Coiled coil</keyword>
<comment type="subcellular location">
    <subcellularLocation>
        <location evidence="2">Cell membrane</location>
        <topology evidence="2">Lipid-anchor</topology>
        <topology evidence="2">GPI-anchor</topology>
    </subcellularLocation>
</comment>
<evidence type="ECO:0000256" key="4">
    <source>
        <dbReference type="ARBA" id="ARBA00022622"/>
    </source>
</evidence>
<keyword evidence="8" id="KW-0449">Lipoprotein</keyword>
<evidence type="ECO:0000256" key="10">
    <source>
        <dbReference type="SAM" id="MobiDB-lite"/>
    </source>
</evidence>
<feature type="region of interest" description="Disordered" evidence="10">
    <location>
        <begin position="405"/>
        <end position="426"/>
    </location>
</feature>
<evidence type="ECO:0000256" key="7">
    <source>
        <dbReference type="ARBA" id="ARBA00023180"/>
    </source>
</evidence>
<dbReference type="InterPro" id="IPR025932">
    <property type="entry name" value="Trypano_VSG_B_N_dom"/>
</dbReference>
<evidence type="ECO:0000259" key="11">
    <source>
        <dbReference type="Pfam" id="PF13206"/>
    </source>
</evidence>
<accession>A0A1J0RAQ9</accession>
<keyword evidence="7" id="KW-0325">Glycoprotein</keyword>
<name>A0A1J0RAQ9_9TRYP</name>
<dbReference type="EMBL" id="KX701005">
    <property type="protein sequence ID" value="APD74961.1"/>
    <property type="molecule type" value="Genomic_DNA"/>
</dbReference>
<reference evidence="12" key="1">
    <citation type="submission" date="2016-08" db="EMBL/GenBank/DDBJ databases">
        <title>VSG repertoire of Trypanosoma brucei EATRO 1125.</title>
        <authorList>
            <person name="Cross G.A."/>
        </authorList>
    </citation>
    <scope>NUCLEOTIDE SEQUENCE</scope>
    <source>
        <strain evidence="12">EATRO 1125</strain>
    </source>
</reference>
<evidence type="ECO:0000256" key="9">
    <source>
        <dbReference type="SAM" id="Coils"/>
    </source>
</evidence>
<sequence length="464" mass="50464">MSFVANGAKNDNGAEFGALCSLLSLKDSVDTITALTENGTAETAEEELTMLKISAAPESYLKDKDGELKESKPDEKRQKNLRGKKLEKLDKPEGTPPTIKHRRLQKHAVRTAAGLQLNTLLQRETELVASYKTANKEAEELVSAAKQSMLDALYIKAKSTFDQTGLDTTVQNNCGGATGHTNVGKCIAFDLFCLCIPQDSNEVTGRCAHGLNPSSVAGARRQSDTQAQYTKIASACRTQAKKPKITTPAIIEQRLAAFQALLGKSAAAVTGSGTTTSTFGVPHTDGACDTSSDQGMCINYKVQLETTGGGIPWVNSPTNAAEQLGRNAASEQRAHALKEQIQTVQAIAWAIYKQAVFAETSQLKVQDTKNVPTSQQKQRCKVKMQHLMNAQPNSAIMTKTRRNANLKQNQERQQKREKQLGVQGTKLRNRVKMTKQATRKIAHGGRVKGVKMTRIQRNAALPVF</sequence>
<dbReference type="VEuPathDB" id="TriTrypDB:Tb927.9.270"/>
<evidence type="ECO:0000256" key="5">
    <source>
        <dbReference type="ARBA" id="ARBA00022729"/>
    </source>
</evidence>
<keyword evidence="5" id="KW-0732">Signal</keyword>
<feature type="compositionally biased region" description="Basic and acidic residues" evidence="10">
    <location>
        <begin position="62"/>
        <end position="93"/>
    </location>
</feature>
<dbReference type="GO" id="GO:0005886">
    <property type="term" value="C:plasma membrane"/>
    <property type="evidence" value="ECO:0007669"/>
    <property type="project" value="UniProtKB-SubCell"/>
</dbReference>
<organism evidence="12">
    <name type="scientific">Trypanosoma brucei</name>
    <dbReference type="NCBI Taxonomy" id="5691"/>
    <lineage>
        <taxon>Eukaryota</taxon>
        <taxon>Discoba</taxon>
        <taxon>Euglenozoa</taxon>
        <taxon>Kinetoplastea</taxon>
        <taxon>Metakinetoplastina</taxon>
        <taxon>Trypanosomatida</taxon>
        <taxon>Trypanosomatidae</taxon>
        <taxon>Trypanosoma</taxon>
    </lineage>
</organism>
<dbReference type="Pfam" id="PF13206">
    <property type="entry name" value="VSG_B"/>
    <property type="match status" value="1"/>
</dbReference>
<evidence type="ECO:0000256" key="2">
    <source>
        <dbReference type="ARBA" id="ARBA00004609"/>
    </source>
</evidence>
<feature type="domain" description="Trypanosome variant surface glycoprotein B-type N-terminal" evidence="11">
    <location>
        <begin position="5"/>
        <end position="342"/>
    </location>
</feature>
<protein>
    <submittedName>
        <fullName evidence="12">Variant surface glycoprotein 1125.4749</fullName>
    </submittedName>
</protein>
<keyword evidence="6" id="KW-0472">Membrane</keyword>
<keyword evidence="3" id="KW-1003">Cell membrane</keyword>